<dbReference type="PANTHER" id="PTHR46741">
    <property type="entry name" value="OS09G0413600 PROTEIN"/>
    <property type="match status" value="1"/>
</dbReference>
<dbReference type="Gramene" id="ONK73868">
    <property type="protein sequence ID" value="ONK73868"/>
    <property type="gene ID" value="A4U43_C03F400"/>
</dbReference>
<feature type="region of interest" description="Disordered" evidence="2">
    <location>
        <begin position="544"/>
        <end position="591"/>
    </location>
</feature>
<feature type="compositionally biased region" description="Basic and acidic residues" evidence="2">
    <location>
        <begin position="574"/>
        <end position="591"/>
    </location>
</feature>
<dbReference type="Pfam" id="PF07891">
    <property type="entry name" value="DUF1666"/>
    <property type="match status" value="1"/>
</dbReference>
<dbReference type="EMBL" id="CM007383">
    <property type="protein sequence ID" value="ONK73868.1"/>
    <property type="molecule type" value="Genomic_DNA"/>
</dbReference>
<evidence type="ECO:0008006" key="6">
    <source>
        <dbReference type="Google" id="ProtNLM"/>
    </source>
</evidence>
<evidence type="ECO:0000256" key="1">
    <source>
        <dbReference type="SAM" id="Coils"/>
    </source>
</evidence>
<evidence type="ECO:0000313" key="5">
    <source>
        <dbReference type="Proteomes" id="UP000243459"/>
    </source>
</evidence>
<dbReference type="OrthoDB" id="772197at2759"/>
<accession>A0A5P1F681</accession>
<reference evidence="5" key="1">
    <citation type="journal article" date="2017" name="Nat. Commun.">
        <title>The asparagus genome sheds light on the origin and evolution of a young Y chromosome.</title>
        <authorList>
            <person name="Harkess A."/>
            <person name="Zhou J."/>
            <person name="Xu C."/>
            <person name="Bowers J.E."/>
            <person name="Van der Hulst R."/>
            <person name="Ayyampalayam S."/>
            <person name="Mercati F."/>
            <person name="Riccardi P."/>
            <person name="McKain M.R."/>
            <person name="Kakrana A."/>
            <person name="Tang H."/>
            <person name="Ray J."/>
            <person name="Groenendijk J."/>
            <person name="Arikit S."/>
            <person name="Mathioni S.M."/>
            <person name="Nakano M."/>
            <person name="Shan H."/>
            <person name="Telgmann-Rauber A."/>
            <person name="Kanno A."/>
            <person name="Yue Z."/>
            <person name="Chen H."/>
            <person name="Li W."/>
            <person name="Chen Y."/>
            <person name="Xu X."/>
            <person name="Zhang Y."/>
            <person name="Luo S."/>
            <person name="Chen H."/>
            <person name="Gao J."/>
            <person name="Mao Z."/>
            <person name="Pires J.C."/>
            <person name="Luo M."/>
            <person name="Kudrna D."/>
            <person name="Wing R.A."/>
            <person name="Meyers B.C."/>
            <person name="Yi K."/>
            <person name="Kong H."/>
            <person name="Lavrijsen P."/>
            <person name="Sunseri F."/>
            <person name="Falavigna A."/>
            <person name="Ye Y."/>
            <person name="Leebens-Mack J.H."/>
            <person name="Chen G."/>
        </authorList>
    </citation>
    <scope>NUCLEOTIDE SEQUENCE [LARGE SCALE GENOMIC DNA]</scope>
    <source>
        <strain evidence="5">cv. DH0086</strain>
    </source>
</reference>
<proteinExistence type="predicted"/>
<feature type="transmembrane region" description="Helical" evidence="3">
    <location>
        <begin position="30"/>
        <end position="51"/>
    </location>
</feature>
<keyword evidence="5" id="KW-1185">Reference proteome</keyword>
<keyword evidence="3" id="KW-0812">Transmembrane</keyword>
<dbReference type="InterPro" id="IPR012870">
    <property type="entry name" value="DUF1666"/>
</dbReference>
<feature type="coiled-coil region" evidence="1">
    <location>
        <begin position="836"/>
        <end position="863"/>
    </location>
</feature>
<dbReference type="PANTHER" id="PTHR46741:SF2">
    <property type="entry name" value="RIBOSOMAL PROTEIN L34AE"/>
    <property type="match status" value="1"/>
</dbReference>
<dbReference type="Proteomes" id="UP000243459">
    <property type="component" value="Chromosome 3"/>
</dbReference>
<evidence type="ECO:0000256" key="3">
    <source>
        <dbReference type="SAM" id="Phobius"/>
    </source>
</evidence>
<keyword evidence="3" id="KW-1133">Transmembrane helix</keyword>
<protein>
    <recommendedName>
        <fullName evidence="6">Ribosomal protein L34Ae</fullName>
    </recommendedName>
</protein>
<keyword evidence="3" id="KW-0472">Membrane</keyword>
<dbReference type="AlphaFoldDB" id="A0A5P1F681"/>
<organism evidence="4 5">
    <name type="scientific">Asparagus officinalis</name>
    <name type="common">Garden asparagus</name>
    <dbReference type="NCBI Taxonomy" id="4686"/>
    <lineage>
        <taxon>Eukaryota</taxon>
        <taxon>Viridiplantae</taxon>
        <taxon>Streptophyta</taxon>
        <taxon>Embryophyta</taxon>
        <taxon>Tracheophyta</taxon>
        <taxon>Spermatophyta</taxon>
        <taxon>Magnoliopsida</taxon>
        <taxon>Liliopsida</taxon>
        <taxon>Asparagales</taxon>
        <taxon>Asparagaceae</taxon>
        <taxon>Asparagoideae</taxon>
        <taxon>Asparagus</taxon>
    </lineage>
</organism>
<evidence type="ECO:0000256" key="2">
    <source>
        <dbReference type="SAM" id="MobiDB-lite"/>
    </source>
</evidence>
<gene>
    <name evidence="4" type="ORF">A4U43_C03F400</name>
</gene>
<name>A0A5P1F681_ASPOF</name>
<sequence length="999" mass="116623">MGARRIALSDARSRVLNKEPLFDHIIYKNMALFISSCWFYFARFVFFLVRFTARRVFRIKMEEGSEEVIEDYSVSLEPVSEPNEMEGRDFNGFGEEEEEEEHSSFSFKFEYQIPKISTITNKEGEVPITEENYQTKTTNISNYRVVSERDFSGFVEEPESVTIRVLESFVDRCEEKIDSKPLSGKNFEGFVKKPEPATFQAHESFADGSEEKKIEGELLADDDFGRLVKNPEAVPFQAHESFADIGEEKLEAKFLPERDFIGFGEQPEAKVFQVHESFANSSEKKMESEILSDEDYSPFVEDPEAMSARVQAYFSDSCEETLEPEPFVGSDEENFESGFLSSEEFKKFSIQSPVVMFLKDQKLEGKRSNEKEAISNFSGFDSDSDSISFSDGYSVKDLEVDSENDGFLSERDFGDKESSLVSSTFEMELRENMEKIEEGQFSSQTNYRNIYDGFISDKGFNELERISEEKLHENYSPYTDKLSQLDEVWSENESLDPELELKELNTGKIGDAPSPQFSVQMEFMDSSDDELSYSRKDSNKFDSSEFGHKDLNLEGESNSYNFDRLNANGGSNEGSEKRTEEENSDGTKMKDLDYDDFDELESLWEHQDLIEQLRMELKRVRAIGLPTIPEESESPKTMEDLKPWKFDEKFMKEDPLNEMHKFYKSYRERMRKLDILNYQKMYAIGFLQLKNPLESLGASKPLIPTIISHVSQNLRHRRKSITDPSEKFLKELQVDLETVYVGQTCLSWEFLHWQFEKARERRDSDPYRSHRYNQVAGEFQQFQVTVQRFVENESFQGPRLQNYVKNRCVLRNLLEVPVVREDRLKDRTEERKKGNYAATRETLEDVRDKMEEMEKAITSEKLEDIMEECIRVFWEFVKADKDETPTILKGLLRNHAELQDPSDFKLLSEIQASLQRKDKKLKDILKTGNCLVKKFKKPREDRSNQDLFFSQVDMKLISRVLKMSRITTDQLVWCHMKLSKITFADRKIHREQSFLLFPC</sequence>
<evidence type="ECO:0000313" key="4">
    <source>
        <dbReference type="EMBL" id="ONK73868.1"/>
    </source>
</evidence>
<keyword evidence="1" id="KW-0175">Coiled coil</keyword>